<evidence type="ECO:0000256" key="3">
    <source>
        <dbReference type="ARBA" id="ARBA00022723"/>
    </source>
</evidence>
<evidence type="ECO:0000256" key="4">
    <source>
        <dbReference type="ARBA" id="ARBA00023004"/>
    </source>
</evidence>
<name>A0A1F8EGY3_9BACT</name>
<dbReference type="InterPro" id="IPR007197">
    <property type="entry name" value="rSAM"/>
</dbReference>
<dbReference type="Proteomes" id="UP000177117">
    <property type="component" value="Unassembled WGS sequence"/>
</dbReference>
<dbReference type="Gene3D" id="3.40.50.280">
    <property type="entry name" value="Cobalamin-binding domain"/>
    <property type="match status" value="1"/>
</dbReference>
<evidence type="ECO:0000259" key="6">
    <source>
        <dbReference type="PROSITE" id="PS51332"/>
    </source>
</evidence>
<keyword evidence="2" id="KW-0949">S-adenosyl-L-methionine</keyword>
<dbReference type="GO" id="GO:0051536">
    <property type="term" value="F:iron-sulfur cluster binding"/>
    <property type="evidence" value="ECO:0007669"/>
    <property type="project" value="UniProtKB-KW"/>
</dbReference>
<sequence length="690" mass="79424">MKKLTIGLAQIGNEFSDGQCYLPPSIGYLKAYAQKYARDSNSFEFLQMVYKRLTVESAVAKLIDAQIVAFSVYVWNFELSCAIARELKRQKPEIIIVFGGPHVPDGLKRFGREKKSAGLIQLTRLRKSFTETFHRDYPFIDIACHGEGEAVFLDILERLLDGNYEREDIPSISYLRKDGTFVHNPRRPRIVDLGVVPSPYQSGIFDDLIKSFPEQKWIVLLETNRGCPYACTFCDWGGATEDKLAKFPLEQVCGDIEWIGRHQIGYTFIGDANFGILERDVKIAEQFAKIREQYGFPKAIATQNAKNPKDHSFEALAILDRSGLKTDGLMSLQSTNAETLRAIRRDNMKVEAYQARQNEMAAKGTMIVTDMIMAMPNETYDSFADGISNTIAGGQHNRIHFNIFTILPNAEAANPEYMEEYGMKTVSIKILTVHGKKEETPDGIDEWQKAVVATKTMPKEDWIRTRVFTWMSAFLHFDKMFQIPLIVMNQIGGISYRELIELFSEGNYRDVSNHKIFLPEEEFPVLASIRQFLLSEATKITQGQEEYSHSGEWLDIWWPADAYAMIKLYVNGRLSDFYEEAQRALRLMRNVRSAPVNDIILDDAIRLNRALLKLPFQDHDLTIKLNYRVWEFYRNIFTGQPAILEEGPAEYCIDRTTESWDSLEEWLRKVVWWCFRNGAYLYTIRPNEPV</sequence>
<feature type="domain" description="Radical SAM core" evidence="7">
    <location>
        <begin position="213"/>
        <end position="442"/>
    </location>
</feature>
<organism evidence="8 9">
    <name type="scientific">Candidatus Yanofskybacteria bacterium RIFCSPHIGHO2_01_FULL_41_53</name>
    <dbReference type="NCBI Taxonomy" id="1802663"/>
    <lineage>
        <taxon>Bacteria</taxon>
        <taxon>Candidatus Yanofskyibacteriota</taxon>
    </lineage>
</organism>
<dbReference type="SUPFAM" id="SSF102114">
    <property type="entry name" value="Radical SAM enzymes"/>
    <property type="match status" value="1"/>
</dbReference>
<accession>A0A1F8EGY3</accession>
<dbReference type="InterPro" id="IPR023404">
    <property type="entry name" value="rSAM_horseshoe"/>
</dbReference>
<dbReference type="PROSITE" id="PS51918">
    <property type="entry name" value="RADICAL_SAM"/>
    <property type="match status" value="1"/>
</dbReference>
<protein>
    <submittedName>
        <fullName evidence="8">Uncharacterized protein</fullName>
    </submittedName>
</protein>
<proteinExistence type="predicted"/>
<evidence type="ECO:0000256" key="5">
    <source>
        <dbReference type="ARBA" id="ARBA00023014"/>
    </source>
</evidence>
<evidence type="ECO:0000259" key="7">
    <source>
        <dbReference type="PROSITE" id="PS51918"/>
    </source>
</evidence>
<dbReference type="GO" id="GO:0031419">
    <property type="term" value="F:cobalamin binding"/>
    <property type="evidence" value="ECO:0007669"/>
    <property type="project" value="InterPro"/>
</dbReference>
<evidence type="ECO:0000313" key="8">
    <source>
        <dbReference type="EMBL" id="OGN00084.1"/>
    </source>
</evidence>
<dbReference type="PANTHER" id="PTHR43409">
    <property type="entry name" value="ANAEROBIC MAGNESIUM-PROTOPORPHYRIN IX MONOMETHYL ESTER CYCLASE-RELATED"/>
    <property type="match status" value="1"/>
</dbReference>
<comment type="caution">
    <text evidence="8">The sequence shown here is derived from an EMBL/GenBank/DDBJ whole genome shotgun (WGS) entry which is preliminary data.</text>
</comment>
<dbReference type="Pfam" id="PF04055">
    <property type="entry name" value="Radical_SAM"/>
    <property type="match status" value="1"/>
</dbReference>
<dbReference type="CDD" id="cd01335">
    <property type="entry name" value="Radical_SAM"/>
    <property type="match status" value="1"/>
</dbReference>
<dbReference type="SFLD" id="SFLDS00029">
    <property type="entry name" value="Radical_SAM"/>
    <property type="match status" value="1"/>
</dbReference>
<dbReference type="InterPro" id="IPR058240">
    <property type="entry name" value="rSAM_sf"/>
</dbReference>
<dbReference type="PROSITE" id="PS51332">
    <property type="entry name" value="B12_BINDING"/>
    <property type="match status" value="1"/>
</dbReference>
<dbReference type="InterPro" id="IPR006638">
    <property type="entry name" value="Elp3/MiaA/NifB-like_rSAM"/>
</dbReference>
<dbReference type="GO" id="GO:0046872">
    <property type="term" value="F:metal ion binding"/>
    <property type="evidence" value="ECO:0007669"/>
    <property type="project" value="UniProtKB-KW"/>
</dbReference>
<feature type="domain" description="B12-binding" evidence="6">
    <location>
        <begin position="3"/>
        <end position="166"/>
    </location>
</feature>
<dbReference type="SFLD" id="SFLDG01082">
    <property type="entry name" value="B12-binding_domain_containing"/>
    <property type="match status" value="1"/>
</dbReference>
<dbReference type="SMART" id="SM00729">
    <property type="entry name" value="Elp3"/>
    <property type="match status" value="1"/>
</dbReference>
<keyword evidence="5" id="KW-0411">Iron-sulfur</keyword>
<comment type="cofactor">
    <cofactor evidence="1">
        <name>[4Fe-4S] cluster</name>
        <dbReference type="ChEBI" id="CHEBI:49883"/>
    </cofactor>
</comment>
<dbReference type="GO" id="GO:0003824">
    <property type="term" value="F:catalytic activity"/>
    <property type="evidence" value="ECO:0007669"/>
    <property type="project" value="InterPro"/>
</dbReference>
<dbReference type="PANTHER" id="PTHR43409:SF16">
    <property type="entry name" value="SLR0320 PROTEIN"/>
    <property type="match status" value="1"/>
</dbReference>
<evidence type="ECO:0000313" key="9">
    <source>
        <dbReference type="Proteomes" id="UP000177117"/>
    </source>
</evidence>
<dbReference type="InterPro" id="IPR006158">
    <property type="entry name" value="Cobalamin-bd"/>
</dbReference>
<dbReference type="GO" id="GO:0005829">
    <property type="term" value="C:cytosol"/>
    <property type="evidence" value="ECO:0007669"/>
    <property type="project" value="TreeGrafter"/>
</dbReference>
<evidence type="ECO:0000256" key="2">
    <source>
        <dbReference type="ARBA" id="ARBA00022691"/>
    </source>
</evidence>
<dbReference type="Gene3D" id="3.80.30.20">
    <property type="entry name" value="tm_1862 like domain"/>
    <property type="match status" value="1"/>
</dbReference>
<keyword evidence="4" id="KW-0408">Iron</keyword>
<dbReference type="CDD" id="cd02068">
    <property type="entry name" value="radical_SAM_B12_BD"/>
    <property type="match status" value="1"/>
</dbReference>
<dbReference type="InterPro" id="IPR051198">
    <property type="entry name" value="BchE-like"/>
</dbReference>
<dbReference type="EMBL" id="MGJD01000029">
    <property type="protein sequence ID" value="OGN00084.1"/>
    <property type="molecule type" value="Genomic_DNA"/>
</dbReference>
<dbReference type="AlphaFoldDB" id="A0A1F8EGY3"/>
<reference evidence="8 9" key="1">
    <citation type="journal article" date="2016" name="Nat. Commun.">
        <title>Thousands of microbial genomes shed light on interconnected biogeochemical processes in an aquifer system.</title>
        <authorList>
            <person name="Anantharaman K."/>
            <person name="Brown C.T."/>
            <person name="Hug L.A."/>
            <person name="Sharon I."/>
            <person name="Castelle C.J."/>
            <person name="Probst A.J."/>
            <person name="Thomas B.C."/>
            <person name="Singh A."/>
            <person name="Wilkins M.J."/>
            <person name="Karaoz U."/>
            <person name="Brodie E.L."/>
            <person name="Williams K.H."/>
            <person name="Hubbard S.S."/>
            <person name="Banfield J.F."/>
        </authorList>
    </citation>
    <scope>NUCLEOTIDE SEQUENCE [LARGE SCALE GENOMIC DNA]</scope>
</reference>
<keyword evidence="3" id="KW-0479">Metal-binding</keyword>
<evidence type="ECO:0000256" key="1">
    <source>
        <dbReference type="ARBA" id="ARBA00001966"/>
    </source>
</evidence>
<gene>
    <name evidence="8" type="ORF">A2650_03820</name>
</gene>